<dbReference type="AlphaFoldDB" id="A0A8J2SNY8"/>
<comment type="similarity">
    <text evidence="1">Belongs to the PP2C family.</text>
</comment>
<keyword evidence="1" id="KW-0460">Magnesium</keyword>
<evidence type="ECO:0000313" key="4">
    <source>
        <dbReference type="Proteomes" id="UP000789595"/>
    </source>
</evidence>
<comment type="catalytic activity">
    <reaction evidence="1">
        <text>O-phospho-L-threonyl-[protein] + H2O = L-threonyl-[protein] + phosphate</text>
        <dbReference type="Rhea" id="RHEA:47004"/>
        <dbReference type="Rhea" id="RHEA-COMP:11060"/>
        <dbReference type="Rhea" id="RHEA-COMP:11605"/>
        <dbReference type="ChEBI" id="CHEBI:15377"/>
        <dbReference type="ChEBI" id="CHEBI:30013"/>
        <dbReference type="ChEBI" id="CHEBI:43474"/>
        <dbReference type="ChEBI" id="CHEBI:61977"/>
        <dbReference type="EC" id="3.1.3.16"/>
    </reaction>
</comment>
<protein>
    <recommendedName>
        <fullName evidence="1">Protein phosphatase</fullName>
        <ecNumber evidence="1">3.1.3.16</ecNumber>
    </recommendedName>
</protein>
<keyword evidence="4" id="KW-1185">Reference proteome</keyword>
<accession>A0A8J2SNY8</accession>
<dbReference type="EC" id="3.1.3.16" evidence="1"/>
<keyword evidence="1" id="KW-0904">Protein phosphatase</keyword>
<gene>
    <name evidence="3" type="ORF">PECAL_3P08020</name>
</gene>
<comment type="catalytic activity">
    <reaction evidence="1">
        <text>O-phospho-L-seryl-[protein] + H2O = L-seryl-[protein] + phosphate</text>
        <dbReference type="Rhea" id="RHEA:20629"/>
        <dbReference type="Rhea" id="RHEA-COMP:9863"/>
        <dbReference type="Rhea" id="RHEA-COMP:11604"/>
        <dbReference type="ChEBI" id="CHEBI:15377"/>
        <dbReference type="ChEBI" id="CHEBI:29999"/>
        <dbReference type="ChEBI" id="CHEBI:43474"/>
        <dbReference type="ChEBI" id="CHEBI:83421"/>
        <dbReference type="EC" id="3.1.3.16"/>
    </reaction>
</comment>
<dbReference type="EMBL" id="CAKKNE010000003">
    <property type="protein sequence ID" value="CAH0370889.1"/>
    <property type="molecule type" value="Genomic_DNA"/>
</dbReference>
<dbReference type="PANTHER" id="PTHR12320:SF1">
    <property type="entry name" value="PROTEIN PHOSPHATASE PTC7 HOMOLOG"/>
    <property type="match status" value="1"/>
</dbReference>
<organism evidence="3 4">
    <name type="scientific">Pelagomonas calceolata</name>
    <dbReference type="NCBI Taxonomy" id="35677"/>
    <lineage>
        <taxon>Eukaryota</taxon>
        <taxon>Sar</taxon>
        <taxon>Stramenopiles</taxon>
        <taxon>Ochrophyta</taxon>
        <taxon>Pelagophyceae</taxon>
        <taxon>Pelagomonadales</taxon>
        <taxon>Pelagomonadaceae</taxon>
        <taxon>Pelagomonas</taxon>
    </lineage>
</organism>
<dbReference type="PROSITE" id="PS51746">
    <property type="entry name" value="PPM_2"/>
    <property type="match status" value="1"/>
</dbReference>
<feature type="domain" description="PPM-type phosphatase" evidence="2">
    <location>
        <begin position="22"/>
        <end position="306"/>
    </location>
</feature>
<name>A0A8J2SNY8_9STRA</name>
<keyword evidence="1" id="KW-0378">Hydrolase</keyword>
<evidence type="ECO:0000259" key="2">
    <source>
        <dbReference type="PROSITE" id="PS51746"/>
    </source>
</evidence>
<dbReference type="InterPro" id="IPR036457">
    <property type="entry name" value="PPM-type-like_dom_sf"/>
</dbReference>
<evidence type="ECO:0000256" key="1">
    <source>
        <dbReference type="RuleBase" id="RU366020"/>
    </source>
</evidence>
<dbReference type="Proteomes" id="UP000789595">
    <property type="component" value="Unassembled WGS sequence"/>
</dbReference>
<dbReference type="Gene3D" id="3.60.40.10">
    <property type="entry name" value="PPM-type phosphatase domain"/>
    <property type="match status" value="1"/>
</dbReference>
<dbReference type="GO" id="GO:0004722">
    <property type="term" value="F:protein serine/threonine phosphatase activity"/>
    <property type="evidence" value="ECO:0007669"/>
    <property type="project" value="UniProtKB-EC"/>
</dbReference>
<comment type="caution">
    <text evidence="3">The sequence shown here is derived from an EMBL/GenBank/DDBJ whole genome shotgun (WGS) entry which is preliminary data.</text>
</comment>
<dbReference type="PANTHER" id="PTHR12320">
    <property type="entry name" value="PROTEIN PHOSPHATASE 2C"/>
    <property type="match status" value="1"/>
</dbReference>
<dbReference type="InterPro" id="IPR039123">
    <property type="entry name" value="PPTC7"/>
</dbReference>
<dbReference type="GO" id="GO:0046872">
    <property type="term" value="F:metal ion binding"/>
    <property type="evidence" value="ECO:0007669"/>
    <property type="project" value="UniProtKB-UniRule"/>
</dbReference>
<reference evidence="3" key="1">
    <citation type="submission" date="2021-11" db="EMBL/GenBank/DDBJ databases">
        <authorList>
            <consortium name="Genoscope - CEA"/>
            <person name="William W."/>
        </authorList>
    </citation>
    <scope>NUCLEOTIDE SEQUENCE</scope>
</reference>
<keyword evidence="1" id="KW-0464">Manganese</keyword>
<dbReference type="InterPro" id="IPR001932">
    <property type="entry name" value="PPM-type_phosphatase-like_dom"/>
</dbReference>
<sequence>MLRSATTRALRPRTPRRTLKLLVGAHLVPHPDKKDGEDAFYASSRQAALGVADGVGGSKREGVDPGAFSRRLLAHAVTERRPADEAVAKAREAVKDDVLCKKGGSSTLLVATLDDATLSVSNLGDSALIVLRPTPRKRGDVVQLWPRILLRTHDQTHYFNCPYQASASDEAPADADLGACGADTIAAHVRSGDLVIAATDGYWDNVFDSTTLATIAPRLPALWAAAAHQNAFGGLSKRVQRMTDDAAGRDPAREALDALAETLAGVAVSIAGEDAAVTPFAASARDDGLSFEGGKEDDVAVVCGLVVEDDVELSAVDEAPRHNFESVLTARERIALA</sequence>
<dbReference type="SUPFAM" id="SSF81606">
    <property type="entry name" value="PP2C-like"/>
    <property type="match status" value="1"/>
</dbReference>
<keyword evidence="1" id="KW-0479">Metal-binding</keyword>
<evidence type="ECO:0000313" key="3">
    <source>
        <dbReference type="EMBL" id="CAH0370889.1"/>
    </source>
</evidence>
<comment type="cofactor">
    <cofactor evidence="1">
        <name>Mn(2+)</name>
        <dbReference type="ChEBI" id="CHEBI:29035"/>
    </cofactor>
</comment>
<proteinExistence type="inferred from homology"/>
<dbReference type="OrthoDB" id="60843at2759"/>
<comment type="cofactor">
    <cofactor evidence="1">
        <name>Mg(2+)</name>
        <dbReference type="ChEBI" id="CHEBI:18420"/>
    </cofactor>
</comment>